<protein>
    <submittedName>
        <fullName evidence="1">Uncharacterized protein</fullName>
    </submittedName>
</protein>
<accession>A0ACB9QKN3</accession>
<evidence type="ECO:0000313" key="2">
    <source>
        <dbReference type="Proteomes" id="UP001057402"/>
    </source>
</evidence>
<reference evidence="2" key="1">
    <citation type="journal article" date="2023" name="Front. Plant Sci.">
        <title>Chromosomal-level genome assembly of Melastoma candidum provides insights into trichome evolution.</title>
        <authorList>
            <person name="Zhong Y."/>
            <person name="Wu W."/>
            <person name="Sun C."/>
            <person name="Zou P."/>
            <person name="Liu Y."/>
            <person name="Dai S."/>
            <person name="Zhou R."/>
        </authorList>
    </citation>
    <scope>NUCLEOTIDE SEQUENCE [LARGE SCALE GENOMIC DNA]</scope>
</reference>
<keyword evidence="2" id="KW-1185">Reference proteome</keyword>
<dbReference type="Proteomes" id="UP001057402">
    <property type="component" value="Chromosome 6"/>
</dbReference>
<proteinExistence type="predicted"/>
<organism evidence="1 2">
    <name type="scientific">Melastoma candidum</name>
    <dbReference type="NCBI Taxonomy" id="119954"/>
    <lineage>
        <taxon>Eukaryota</taxon>
        <taxon>Viridiplantae</taxon>
        <taxon>Streptophyta</taxon>
        <taxon>Embryophyta</taxon>
        <taxon>Tracheophyta</taxon>
        <taxon>Spermatophyta</taxon>
        <taxon>Magnoliopsida</taxon>
        <taxon>eudicotyledons</taxon>
        <taxon>Gunneridae</taxon>
        <taxon>Pentapetalae</taxon>
        <taxon>rosids</taxon>
        <taxon>malvids</taxon>
        <taxon>Myrtales</taxon>
        <taxon>Melastomataceae</taxon>
        <taxon>Melastomatoideae</taxon>
        <taxon>Melastomateae</taxon>
        <taxon>Melastoma</taxon>
    </lineage>
</organism>
<evidence type="ECO:0000313" key="1">
    <source>
        <dbReference type="EMBL" id="KAI4367020.1"/>
    </source>
</evidence>
<dbReference type="EMBL" id="CM042885">
    <property type="protein sequence ID" value="KAI4367020.1"/>
    <property type="molecule type" value="Genomic_DNA"/>
</dbReference>
<name>A0ACB9QKN3_9MYRT</name>
<sequence length="322" mass="36460">MTVKKGKGRLLIQEEQKSDKYEVLNIHVQLTLIKEMRRFRLGSRVMRMSGVALARTYVYDWMILMLLLVILLLLQFVEPFPRFVGKDTIRDFKYPLEGDTVPFWAVPMYSVLLPMLVVVGVYIRRRDIYDLHHAMLGLLYSILVTAVITDAVKAAVGRPRPDFFWRCFPDGKDVYDRLGNIICHQDKDIIGEGHRSFPSGHTSWSFAGLGFLSLYLAGKIKAFDRKGHDVFASCLLGFMVATFCYLQFFPPPNHSEGWGPYSYFRELEESGDVNMENATTNGQCSGVQCKSRGEEQRCNGSIGLAMVPVSDRSLEAMESGGA</sequence>
<comment type="caution">
    <text evidence="1">The sequence shown here is derived from an EMBL/GenBank/DDBJ whole genome shotgun (WGS) entry which is preliminary data.</text>
</comment>
<gene>
    <name evidence="1" type="ORF">MLD38_022807</name>
</gene>